<dbReference type="AlphaFoldDB" id="A0AAV4MJZ3"/>
<keyword evidence="2" id="KW-1185">Reference proteome</keyword>
<comment type="caution">
    <text evidence="1">The sequence shown here is derived from an EMBL/GenBank/DDBJ whole genome shotgun (WGS) entry which is preliminary data.</text>
</comment>
<sequence length="96" mass="11478">MFITWERSYRIGARRVAFRSHSEPLTVRMSDFFPSETSAFFKLGFWSCEPPREFASQQSAEILSGRHFGENDYKLETMCSVFVFLWDKTQHLQRLW</sequence>
<proteinExistence type="predicted"/>
<dbReference type="EMBL" id="BPLQ01000502">
    <property type="protein sequence ID" value="GIX72183.1"/>
    <property type="molecule type" value="Genomic_DNA"/>
</dbReference>
<reference evidence="1 2" key="1">
    <citation type="submission" date="2021-06" db="EMBL/GenBank/DDBJ databases">
        <title>Caerostris darwini draft genome.</title>
        <authorList>
            <person name="Kono N."/>
            <person name="Arakawa K."/>
        </authorList>
    </citation>
    <scope>NUCLEOTIDE SEQUENCE [LARGE SCALE GENOMIC DNA]</scope>
</reference>
<accession>A0AAV4MJZ3</accession>
<gene>
    <name evidence="1" type="ORF">CDAR_561601</name>
</gene>
<evidence type="ECO:0000313" key="1">
    <source>
        <dbReference type="EMBL" id="GIX72183.1"/>
    </source>
</evidence>
<organism evidence="1 2">
    <name type="scientific">Caerostris darwini</name>
    <dbReference type="NCBI Taxonomy" id="1538125"/>
    <lineage>
        <taxon>Eukaryota</taxon>
        <taxon>Metazoa</taxon>
        <taxon>Ecdysozoa</taxon>
        <taxon>Arthropoda</taxon>
        <taxon>Chelicerata</taxon>
        <taxon>Arachnida</taxon>
        <taxon>Araneae</taxon>
        <taxon>Araneomorphae</taxon>
        <taxon>Entelegynae</taxon>
        <taxon>Araneoidea</taxon>
        <taxon>Araneidae</taxon>
        <taxon>Caerostris</taxon>
    </lineage>
</organism>
<name>A0AAV4MJZ3_9ARAC</name>
<dbReference type="Proteomes" id="UP001054837">
    <property type="component" value="Unassembled WGS sequence"/>
</dbReference>
<evidence type="ECO:0000313" key="2">
    <source>
        <dbReference type="Proteomes" id="UP001054837"/>
    </source>
</evidence>
<protein>
    <submittedName>
        <fullName evidence="1">Uncharacterized protein</fullName>
    </submittedName>
</protein>